<feature type="region of interest" description="Disordered" evidence="1">
    <location>
        <begin position="1"/>
        <end position="55"/>
    </location>
</feature>
<feature type="compositionally biased region" description="Basic residues" evidence="1">
    <location>
        <begin position="14"/>
        <end position="32"/>
    </location>
</feature>
<name>A0AB34JI21_PRYPA</name>
<sequence length="319" mass="33659">MGKGSNRGQQRKAAQMKKLARKQAPHGVRKRGRSDPPAPRAPAPPAATPKPGSAGVGRSVYAPGMRILLLGEGDFSFAAALALLWGDASGLTATAYDDEAVALNKYVAAAENVETLRSLGAKVAFGVDATRLQAAAIVRQARRGFGRVVFNFPHAGGGIKDQARNIDANQQLLRGLFACVCGTGVLAADGELHLTLKRGEPYDSWKAVTLAKLAGLRVKHCTPFEAARFPGYAHRRTIGDEHAGEDAVVSGKTYAFVEKGAAEDEAEEKASSGRGAPQGTKRGKGSGKNGAKSAVGNKILPTGQTYKDAWKQRHRKAKR</sequence>
<feature type="compositionally biased region" description="Pro residues" evidence="1">
    <location>
        <begin position="36"/>
        <end position="48"/>
    </location>
</feature>
<organism evidence="3 4">
    <name type="scientific">Prymnesium parvum</name>
    <name type="common">Toxic golden alga</name>
    <dbReference type="NCBI Taxonomy" id="97485"/>
    <lineage>
        <taxon>Eukaryota</taxon>
        <taxon>Haptista</taxon>
        <taxon>Haptophyta</taxon>
        <taxon>Prymnesiophyceae</taxon>
        <taxon>Prymnesiales</taxon>
        <taxon>Prymnesiaceae</taxon>
        <taxon>Prymnesium</taxon>
    </lineage>
</organism>
<dbReference type="AlphaFoldDB" id="A0AB34JI21"/>
<proteinExistence type="predicted"/>
<dbReference type="GO" id="GO:0070042">
    <property type="term" value="F:rRNA (uridine-N3-)-methyltransferase activity"/>
    <property type="evidence" value="ECO:0007669"/>
    <property type="project" value="InterPro"/>
</dbReference>
<reference evidence="3 4" key="1">
    <citation type="journal article" date="2024" name="Science">
        <title>Giant polyketide synthase enzymes in the biosynthesis of giant marine polyether toxins.</title>
        <authorList>
            <person name="Fallon T.R."/>
            <person name="Shende V.V."/>
            <person name="Wierzbicki I.H."/>
            <person name="Pendleton A.L."/>
            <person name="Watervoot N.F."/>
            <person name="Auber R.P."/>
            <person name="Gonzalez D.J."/>
            <person name="Wisecaver J.H."/>
            <person name="Moore B.S."/>
        </authorList>
    </citation>
    <scope>NUCLEOTIDE SEQUENCE [LARGE SCALE GENOMIC DNA]</scope>
    <source>
        <strain evidence="3 4">12B1</strain>
    </source>
</reference>
<dbReference type="PANTHER" id="PTHR11538">
    <property type="entry name" value="PHENYLALANYL-TRNA SYNTHETASE"/>
    <property type="match status" value="1"/>
</dbReference>
<evidence type="ECO:0000256" key="1">
    <source>
        <dbReference type="SAM" id="MobiDB-lite"/>
    </source>
</evidence>
<dbReference type="PANTHER" id="PTHR11538:SF26">
    <property type="entry name" value="FERREDOXIN-FOLD ANTICODON-BINDING DOMAIN-CONTAINING PROTEIN 1"/>
    <property type="match status" value="1"/>
</dbReference>
<dbReference type="GO" id="GO:0070475">
    <property type="term" value="P:rRNA base methylation"/>
    <property type="evidence" value="ECO:0007669"/>
    <property type="project" value="InterPro"/>
</dbReference>
<comment type="caution">
    <text evidence="3">The sequence shown here is derived from an EMBL/GenBank/DDBJ whole genome shotgun (WGS) entry which is preliminary data.</text>
</comment>
<dbReference type="Proteomes" id="UP001515480">
    <property type="component" value="Unassembled WGS sequence"/>
</dbReference>
<feature type="region of interest" description="Disordered" evidence="1">
    <location>
        <begin position="260"/>
        <end position="319"/>
    </location>
</feature>
<evidence type="ECO:0000313" key="4">
    <source>
        <dbReference type="Proteomes" id="UP001515480"/>
    </source>
</evidence>
<dbReference type="Pfam" id="PF10354">
    <property type="entry name" value="BMT5-like"/>
    <property type="match status" value="1"/>
</dbReference>
<dbReference type="InterPro" id="IPR019446">
    <property type="entry name" value="BMT5-like"/>
</dbReference>
<evidence type="ECO:0000259" key="2">
    <source>
        <dbReference type="Pfam" id="PF10354"/>
    </source>
</evidence>
<keyword evidence="4" id="KW-1185">Reference proteome</keyword>
<feature type="domain" description="25S rRNA (uridine-N(3))-methyltransferase BMT5-like" evidence="2">
    <location>
        <begin position="68"/>
        <end position="236"/>
    </location>
</feature>
<protein>
    <recommendedName>
        <fullName evidence="2">25S rRNA (uridine-N(3))-methyltransferase BMT5-like domain-containing protein</fullName>
    </recommendedName>
</protein>
<accession>A0AB34JI21</accession>
<evidence type="ECO:0000313" key="3">
    <source>
        <dbReference type="EMBL" id="KAL1520598.1"/>
    </source>
</evidence>
<dbReference type="GO" id="GO:0005737">
    <property type="term" value="C:cytoplasm"/>
    <property type="evidence" value="ECO:0007669"/>
    <property type="project" value="TreeGrafter"/>
</dbReference>
<dbReference type="EMBL" id="JBGBPQ010000008">
    <property type="protein sequence ID" value="KAL1520598.1"/>
    <property type="molecule type" value="Genomic_DNA"/>
</dbReference>
<gene>
    <name evidence="3" type="ORF">AB1Y20_022174</name>
</gene>